<feature type="compositionally biased region" description="Gly residues" evidence="1">
    <location>
        <begin position="335"/>
        <end position="357"/>
    </location>
</feature>
<evidence type="ECO:0000256" key="1">
    <source>
        <dbReference type="SAM" id="MobiDB-lite"/>
    </source>
</evidence>
<keyword evidence="2" id="KW-0472">Membrane</keyword>
<feature type="region of interest" description="Disordered" evidence="1">
    <location>
        <begin position="328"/>
        <end position="357"/>
    </location>
</feature>
<feature type="transmembrane region" description="Helical" evidence="2">
    <location>
        <begin position="295"/>
        <end position="320"/>
    </location>
</feature>
<keyword evidence="3" id="KW-0732">Signal</keyword>
<evidence type="ECO:0000313" key="5">
    <source>
        <dbReference type="EMBL" id="KFA91483.1"/>
    </source>
</evidence>
<organism evidence="5 6">
    <name type="scientific">Archangium violaceum Cb vi76</name>
    <dbReference type="NCBI Taxonomy" id="1406225"/>
    <lineage>
        <taxon>Bacteria</taxon>
        <taxon>Pseudomonadati</taxon>
        <taxon>Myxococcota</taxon>
        <taxon>Myxococcia</taxon>
        <taxon>Myxococcales</taxon>
        <taxon>Cystobacterineae</taxon>
        <taxon>Archangiaceae</taxon>
        <taxon>Archangium</taxon>
    </lineage>
</organism>
<dbReference type="AlphaFoldDB" id="A0A084SSP8"/>
<dbReference type="Proteomes" id="UP000028547">
    <property type="component" value="Unassembled WGS sequence"/>
</dbReference>
<dbReference type="InterPro" id="IPR007621">
    <property type="entry name" value="TPM_dom"/>
</dbReference>
<evidence type="ECO:0000313" key="6">
    <source>
        <dbReference type="Proteomes" id="UP000028547"/>
    </source>
</evidence>
<keyword evidence="2" id="KW-0812">Transmembrane</keyword>
<gene>
    <name evidence="5" type="ORF">Q664_22005</name>
</gene>
<comment type="caution">
    <text evidence="5">The sequence shown here is derived from an EMBL/GenBank/DDBJ whole genome shotgun (WGS) entry which is preliminary data.</text>
</comment>
<feature type="transmembrane region" description="Helical" evidence="2">
    <location>
        <begin position="207"/>
        <end position="227"/>
    </location>
</feature>
<protein>
    <recommendedName>
        <fullName evidence="4">TPM domain-containing protein</fullName>
    </recommendedName>
</protein>
<accession>A0A084SSP8</accession>
<evidence type="ECO:0000256" key="3">
    <source>
        <dbReference type="SAM" id="SignalP"/>
    </source>
</evidence>
<feature type="transmembrane region" description="Helical" evidence="2">
    <location>
        <begin position="258"/>
        <end position="275"/>
    </location>
</feature>
<evidence type="ECO:0000259" key="4">
    <source>
        <dbReference type="Pfam" id="PF04536"/>
    </source>
</evidence>
<dbReference type="Pfam" id="PF04536">
    <property type="entry name" value="TPM_phosphatase"/>
    <property type="match status" value="1"/>
</dbReference>
<feature type="transmembrane region" description="Helical" evidence="2">
    <location>
        <begin position="233"/>
        <end position="251"/>
    </location>
</feature>
<proteinExistence type="predicted"/>
<feature type="chain" id="PRO_5001781536" description="TPM domain-containing protein" evidence="3">
    <location>
        <begin position="24"/>
        <end position="357"/>
    </location>
</feature>
<evidence type="ECO:0000256" key="2">
    <source>
        <dbReference type="SAM" id="Phobius"/>
    </source>
</evidence>
<dbReference type="EMBL" id="JPMI01000142">
    <property type="protein sequence ID" value="KFA91483.1"/>
    <property type="molecule type" value="Genomic_DNA"/>
</dbReference>
<feature type="transmembrane region" description="Helical" evidence="2">
    <location>
        <begin position="173"/>
        <end position="195"/>
    </location>
</feature>
<name>A0A084SSP8_9BACT</name>
<keyword evidence="2" id="KW-1133">Transmembrane helix</keyword>
<dbReference type="PANTHER" id="PTHR30373:SF2">
    <property type="entry name" value="UPF0603 PROTEIN YGCG"/>
    <property type="match status" value="1"/>
</dbReference>
<feature type="signal peptide" evidence="3">
    <location>
        <begin position="1"/>
        <end position="23"/>
    </location>
</feature>
<reference evidence="5 6" key="1">
    <citation type="submission" date="2014-07" db="EMBL/GenBank/DDBJ databases">
        <title>Draft Genome Sequence of Gephyronic Acid Producer, Cystobacter violaceus Strain Cb vi76.</title>
        <authorList>
            <person name="Stevens D.C."/>
            <person name="Young J."/>
            <person name="Carmichael R."/>
            <person name="Tan J."/>
            <person name="Taylor R.E."/>
        </authorList>
    </citation>
    <scope>NUCLEOTIDE SEQUENCE [LARGE SCALE GENOMIC DNA]</scope>
    <source>
        <strain evidence="5 6">Cb vi76</strain>
    </source>
</reference>
<dbReference type="RefSeq" id="WP_043398626.1">
    <property type="nucleotide sequence ID" value="NZ_JPMI01000142.1"/>
</dbReference>
<feature type="domain" description="TPM" evidence="4">
    <location>
        <begin position="26"/>
        <end position="147"/>
    </location>
</feature>
<sequence>MVKASALVLLLPALLLGSTPVINEPVVDQSGLLSSSDNEEVASALVRLRNETGVQMAMLLVDSTGGEPIEDYATRVFEAWKGGTAGLDNGLLFVLAVDDRRVRLDVGYGLEEYLPDDAVRSLLDAQGPLLREHDYRGALLSVIQGVRNRLPDVQDVPEFSGFAPVSAARVNNIMLALIGMGILAGVLLGCCLSVWRERLGTSRLAGSIGGLVLVPMALTGLMVHSIWIPTFHFLLAWATFAVMFLVVTLAAQHFSFRIAFVLGLSAVVGSLVALADHHGMNVLSMILESGKTFSLLAVVLVIGTYPPVFRVLLELLFFFLSDSGSTFSSSSSGGSSSGGSWGGGGGGSGGGGASSSW</sequence>
<dbReference type="Gene3D" id="3.10.310.50">
    <property type="match status" value="1"/>
</dbReference>
<dbReference type="PANTHER" id="PTHR30373">
    <property type="entry name" value="UPF0603 PROTEIN YGCG"/>
    <property type="match status" value="1"/>
</dbReference>